<dbReference type="Pfam" id="PF04155">
    <property type="entry name" value="Ground-like"/>
    <property type="match status" value="1"/>
</dbReference>
<feature type="compositionally biased region" description="Pro residues" evidence="1">
    <location>
        <begin position="139"/>
        <end position="153"/>
    </location>
</feature>
<proteinExistence type="predicted"/>
<dbReference type="PANTHER" id="PTHR31967:SF20">
    <property type="entry name" value="GROUND-LIKE DOMAIN-CONTAINING PROTEIN"/>
    <property type="match status" value="1"/>
</dbReference>
<gene>
    <name evidence="3" type="ORF">niasHT_011922</name>
</gene>
<feature type="region of interest" description="Disordered" evidence="1">
    <location>
        <begin position="394"/>
        <end position="419"/>
    </location>
</feature>
<sequence>MFGTPRNNYLQLLPKELVRKRRNSSSWSRRQKRTGFPPPAVPFPSAFSAPAFPAPAPAPEGTYPIEPVAQEEFFNGPTQIEQQQQQTFAEQDIQQGAEVPAFQPSPPASFGQPLPPPAAPQPAAPPPLAAQQSAAPFAAPSPPAPIFQPPFGPNVPVEPIEEIVPVGPVEEIMPVEPGGEVEPVGFVPVEPPSFQPPVDVQPPPYQAELPSPTSTVPFTTLPSSTTAAERCELLRYPLPECYTDDSNLMCCNSELEKTMKMAFNELTNSEDNFHRCNVQQIANKVQLMSEDRFNTTFEVITGIGDYASRSHFFHNYICKIEKDDRFILAYASARPEFDSVPIDGDTSGKTHGHSAANAAGAYRNSESVQHGKARQTEKRTDLLNFVYTFRRTQRAQNGRVDNQQKKRKERLIKQRKSIL</sequence>
<reference evidence="3 4" key="1">
    <citation type="submission" date="2024-10" db="EMBL/GenBank/DDBJ databases">
        <authorList>
            <person name="Kim D."/>
        </authorList>
    </citation>
    <scope>NUCLEOTIDE SEQUENCE [LARGE SCALE GENOMIC DNA]</scope>
    <source>
        <strain evidence="3">BH-2024</strain>
    </source>
</reference>
<feature type="region of interest" description="Disordered" evidence="1">
    <location>
        <begin position="20"/>
        <end position="153"/>
    </location>
</feature>
<comment type="caution">
    <text evidence="3">The sequence shown here is derived from an EMBL/GenBank/DDBJ whole genome shotgun (WGS) entry which is preliminary data.</text>
</comment>
<dbReference type="EMBL" id="JBICBT010000625">
    <property type="protein sequence ID" value="KAL3107203.1"/>
    <property type="molecule type" value="Genomic_DNA"/>
</dbReference>
<dbReference type="InterPro" id="IPR007284">
    <property type="entry name" value="Ground-like_dom"/>
</dbReference>
<feature type="domain" description="Ground-like" evidence="2">
    <location>
        <begin position="248"/>
        <end position="330"/>
    </location>
</feature>
<dbReference type="AlphaFoldDB" id="A0ABD2KWH1"/>
<feature type="compositionally biased region" description="Basic residues" evidence="1">
    <location>
        <begin position="20"/>
        <end position="33"/>
    </location>
</feature>
<dbReference type="Proteomes" id="UP001620626">
    <property type="component" value="Unassembled WGS sequence"/>
</dbReference>
<evidence type="ECO:0000313" key="3">
    <source>
        <dbReference type="EMBL" id="KAL3107203.1"/>
    </source>
</evidence>
<evidence type="ECO:0000256" key="1">
    <source>
        <dbReference type="SAM" id="MobiDB-lite"/>
    </source>
</evidence>
<evidence type="ECO:0000259" key="2">
    <source>
        <dbReference type="Pfam" id="PF04155"/>
    </source>
</evidence>
<feature type="region of interest" description="Disordered" evidence="1">
    <location>
        <begin position="344"/>
        <end position="376"/>
    </location>
</feature>
<accession>A0ABD2KWH1</accession>
<keyword evidence="4" id="KW-1185">Reference proteome</keyword>
<protein>
    <recommendedName>
        <fullName evidence="2">Ground-like domain-containing protein</fullName>
    </recommendedName>
</protein>
<feature type="compositionally biased region" description="Low complexity" evidence="1">
    <location>
        <begin position="129"/>
        <end position="138"/>
    </location>
</feature>
<organism evidence="3 4">
    <name type="scientific">Heterodera trifolii</name>
    <dbReference type="NCBI Taxonomy" id="157864"/>
    <lineage>
        <taxon>Eukaryota</taxon>
        <taxon>Metazoa</taxon>
        <taxon>Ecdysozoa</taxon>
        <taxon>Nematoda</taxon>
        <taxon>Chromadorea</taxon>
        <taxon>Rhabditida</taxon>
        <taxon>Tylenchina</taxon>
        <taxon>Tylenchomorpha</taxon>
        <taxon>Tylenchoidea</taxon>
        <taxon>Heteroderidae</taxon>
        <taxon>Heteroderinae</taxon>
        <taxon>Heterodera</taxon>
    </lineage>
</organism>
<feature type="compositionally biased region" description="Pro residues" evidence="1">
    <location>
        <begin position="103"/>
        <end position="128"/>
    </location>
</feature>
<feature type="compositionally biased region" description="Basic residues" evidence="1">
    <location>
        <begin position="405"/>
        <end position="419"/>
    </location>
</feature>
<feature type="compositionally biased region" description="Low complexity" evidence="1">
    <location>
        <begin position="78"/>
        <end position="95"/>
    </location>
</feature>
<evidence type="ECO:0000313" key="4">
    <source>
        <dbReference type="Proteomes" id="UP001620626"/>
    </source>
</evidence>
<dbReference type="PANTHER" id="PTHR31967">
    <property type="entry name" value="GROUNDHOG (HEDGEHOG-LIKE FAMILY)-RELATED"/>
    <property type="match status" value="1"/>
</dbReference>
<name>A0ABD2KWH1_9BILA</name>